<reference evidence="1 2" key="1">
    <citation type="submission" date="2022-12" db="EMBL/GenBank/DDBJ databases">
        <authorList>
            <person name="Muema E."/>
        </authorList>
    </citation>
    <scope>NUCLEOTIDE SEQUENCE [LARGE SCALE GENOMIC DNA]</scope>
    <source>
        <strain evidence="2">1326</strain>
    </source>
</reference>
<comment type="caution">
    <text evidence="1">The sequence shown here is derived from an EMBL/GenBank/DDBJ whole genome shotgun (WGS) entry which is preliminary data.</text>
</comment>
<dbReference type="Proteomes" id="UP001387293">
    <property type="component" value="Unassembled WGS sequence"/>
</dbReference>
<evidence type="ECO:0008006" key="3">
    <source>
        <dbReference type="Google" id="ProtNLM"/>
    </source>
</evidence>
<dbReference type="EMBL" id="JAPYKS010000030">
    <property type="protein sequence ID" value="MEI9412519.1"/>
    <property type="molecule type" value="Genomic_DNA"/>
</dbReference>
<keyword evidence="2" id="KW-1185">Reference proteome</keyword>
<evidence type="ECO:0000313" key="1">
    <source>
        <dbReference type="EMBL" id="MEI9412519.1"/>
    </source>
</evidence>
<gene>
    <name evidence="1" type="ORF">O7A60_27775</name>
</gene>
<organism evidence="1 2">
    <name type="scientific">Mesorhizobium salmacidum</name>
    <dbReference type="NCBI Taxonomy" id="3015171"/>
    <lineage>
        <taxon>Bacteria</taxon>
        <taxon>Pseudomonadati</taxon>
        <taxon>Pseudomonadota</taxon>
        <taxon>Alphaproteobacteria</taxon>
        <taxon>Hyphomicrobiales</taxon>
        <taxon>Phyllobacteriaceae</taxon>
        <taxon>Mesorhizobium</taxon>
    </lineage>
</organism>
<accession>A0ABU8L6A3</accession>
<dbReference type="InterPro" id="IPR007739">
    <property type="entry name" value="RgpF"/>
</dbReference>
<evidence type="ECO:0000313" key="2">
    <source>
        <dbReference type="Proteomes" id="UP001387293"/>
    </source>
</evidence>
<proteinExistence type="predicted"/>
<protein>
    <recommendedName>
        <fullName evidence="3">Rhamnosyltransferase</fullName>
    </recommendedName>
</protein>
<sequence>MKRLAIAFHYDENGKVEDYYLHLLESLKPFVEHMIVVSNGFLDEESADRLSQIVDRLIVRENRGFDVWAYKAGLTDIGWERLADFDEVLLFNHTFYGPIFPFSEMFSRMDSEACDFWGISAHRAMRPHPFNSMKSELPFHLNSHFIAVRKPLHQSEAFKLYWQQMSRIDSYMDSIKKHETVFTKHFEDIGYRSSVYVDPDKYKTSYPVLMEVDKTIENRSPILKRRLFFQDTLFLDREAINLPRALYLIEKNSEYDLSLVWRSIGKVAKPRTLNSNSALMSVLSDEVAEVNMAEKPFRIAVIAHIFYPEMAGEMLAYVENIPAGYDLIVTTDTDEKKARIEVSMAGARGANRVIIHVVDSNDGRDTSALLISCRDYVLNGEYDLVCRVHSKKSPQDGAMGDQFKLHMLDNLLYSKAYVENIIRLFAENSAIGLVMPPIVHIGYPTMGNSWFGNKDNVALLAEELGLKIHLDDDMPVAPYGGMYWFRPLALRKLFAHEWKWSDFAGARHKDGSLPYAIERIVAYVALDAGYVFRHVLTPSHAARNYTMLEAKLSAFYSGQSPNFGVKSAFRVLVLALKRSTTRRSPFLFRILRPPYRAIIAVGNRLARKA</sequence>
<dbReference type="Pfam" id="PF05045">
    <property type="entry name" value="RgpF"/>
    <property type="match status" value="1"/>
</dbReference>
<dbReference type="RefSeq" id="WP_337108909.1">
    <property type="nucleotide sequence ID" value="NZ_JAPYKS010000030.1"/>
</dbReference>
<name>A0ABU8L6A3_9HYPH</name>